<evidence type="ECO:0000313" key="2">
    <source>
        <dbReference type="Proteomes" id="UP000276061"/>
    </source>
</evidence>
<gene>
    <name evidence="1" type="ORF">EF878_21345</name>
</gene>
<comment type="caution">
    <text evidence="1">The sequence shown here is derived from an EMBL/GenBank/DDBJ whole genome shotgun (WGS) entry which is preliminary data.</text>
</comment>
<feature type="non-terminal residue" evidence="1">
    <location>
        <position position="1"/>
    </location>
</feature>
<sequence>LAGKTPMMTTYLLRHAGDPPETVARFIERLDALAWADDSSPDSVT</sequence>
<dbReference type="EMBL" id="RJLR01000148">
    <property type="protein sequence ID" value="RNL98429.1"/>
    <property type="molecule type" value="Genomic_DNA"/>
</dbReference>
<reference evidence="1 2" key="1">
    <citation type="submission" date="2018-11" db="EMBL/GenBank/DDBJ databases">
        <title>Characterization of surface water Dickeya isolates.</title>
        <authorList>
            <person name="Van Gijsegem F."/>
            <person name="Pedron J."/>
        </authorList>
    </citation>
    <scope>NUCLEOTIDE SEQUENCE [LARGE SCALE GENOMIC DNA]</scope>
    <source>
        <strain evidence="1 2">FVG1-MFV-O17</strain>
    </source>
</reference>
<evidence type="ECO:0000313" key="1">
    <source>
        <dbReference type="EMBL" id="RNL98429.1"/>
    </source>
</evidence>
<dbReference type="Proteomes" id="UP000276061">
    <property type="component" value="Unassembled WGS sequence"/>
</dbReference>
<organism evidence="1 2">
    <name type="scientific">Dickeya undicola</name>
    <dbReference type="NCBI Taxonomy" id="1577887"/>
    <lineage>
        <taxon>Bacteria</taxon>
        <taxon>Pseudomonadati</taxon>
        <taxon>Pseudomonadota</taxon>
        <taxon>Gammaproteobacteria</taxon>
        <taxon>Enterobacterales</taxon>
        <taxon>Pectobacteriaceae</taxon>
        <taxon>Dickeya</taxon>
    </lineage>
</organism>
<name>A0A3N0FEQ1_9GAMM</name>
<accession>A0A3N0FEQ1</accession>
<protein>
    <submittedName>
        <fullName evidence="1">LysR family transcriptional regulator</fullName>
    </submittedName>
</protein>
<dbReference type="AlphaFoldDB" id="A0A3N0FEQ1"/>
<proteinExistence type="predicted"/>